<keyword evidence="3" id="KW-1185">Reference proteome</keyword>
<dbReference type="Proteomes" id="UP000602510">
    <property type="component" value="Unassembled WGS sequence"/>
</dbReference>
<proteinExistence type="predicted"/>
<feature type="compositionally biased region" description="Polar residues" evidence="1">
    <location>
        <begin position="49"/>
        <end position="73"/>
    </location>
</feature>
<organism evidence="2 3">
    <name type="scientific">Phytophthora infestans</name>
    <name type="common">Potato late blight agent</name>
    <name type="synonym">Botrytis infestans</name>
    <dbReference type="NCBI Taxonomy" id="4787"/>
    <lineage>
        <taxon>Eukaryota</taxon>
        <taxon>Sar</taxon>
        <taxon>Stramenopiles</taxon>
        <taxon>Oomycota</taxon>
        <taxon>Peronosporomycetes</taxon>
        <taxon>Peronosporales</taxon>
        <taxon>Peronosporaceae</taxon>
        <taxon>Phytophthora</taxon>
    </lineage>
</organism>
<evidence type="ECO:0000313" key="2">
    <source>
        <dbReference type="EMBL" id="KAF4046301.1"/>
    </source>
</evidence>
<feature type="compositionally biased region" description="Basic and acidic residues" evidence="1">
    <location>
        <begin position="20"/>
        <end position="40"/>
    </location>
</feature>
<evidence type="ECO:0000256" key="1">
    <source>
        <dbReference type="SAM" id="MobiDB-lite"/>
    </source>
</evidence>
<feature type="region of interest" description="Disordered" evidence="1">
    <location>
        <begin position="15"/>
        <end position="73"/>
    </location>
</feature>
<evidence type="ECO:0000313" key="3">
    <source>
        <dbReference type="Proteomes" id="UP000602510"/>
    </source>
</evidence>
<comment type="caution">
    <text evidence="2">The sequence shown here is derived from an EMBL/GenBank/DDBJ whole genome shotgun (WGS) entry which is preliminary data.</text>
</comment>
<gene>
    <name evidence="2" type="ORF">GN244_ATG01319</name>
</gene>
<dbReference type="EMBL" id="WSZM01000020">
    <property type="protein sequence ID" value="KAF4046301.1"/>
    <property type="molecule type" value="Genomic_DNA"/>
</dbReference>
<sequence length="73" mass="8317">MEKRINDLLSEILEQQQESELEKKRTASKRQREEEAERPTSPRKCRSCYENNDSDAGSSARNASAKTPDMNSG</sequence>
<accession>A0A833TT81</accession>
<protein>
    <submittedName>
        <fullName evidence="2">Uncharacterized protein</fullName>
    </submittedName>
</protein>
<reference evidence="2" key="1">
    <citation type="submission" date="2020-04" db="EMBL/GenBank/DDBJ databases">
        <title>Hybrid Assembly of Korean Phytophthora infestans isolates.</title>
        <authorList>
            <person name="Prokchorchik M."/>
            <person name="Lee Y."/>
            <person name="Seo J."/>
            <person name="Cho J.-H."/>
            <person name="Park Y.-E."/>
            <person name="Jang D.-C."/>
            <person name="Im J.-S."/>
            <person name="Choi J.-G."/>
            <person name="Park H.-J."/>
            <person name="Lee G.-B."/>
            <person name="Lee Y.-G."/>
            <person name="Hong S.-Y."/>
            <person name="Cho K."/>
            <person name="Sohn K.H."/>
        </authorList>
    </citation>
    <scope>NUCLEOTIDE SEQUENCE</scope>
    <source>
        <strain evidence="2">KR_1_A1</strain>
    </source>
</reference>
<name>A0A833TT81_PHYIN</name>
<dbReference type="AlphaFoldDB" id="A0A833TT81"/>